<evidence type="ECO:0000256" key="2">
    <source>
        <dbReference type="ARBA" id="ARBA00023125"/>
    </source>
</evidence>
<proteinExistence type="predicted"/>
<accession>A0ABW6X8L2</accession>
<dbReference type="Gene3D" id="3.30.450.40">
    <property type="match status" value="1"/>
</dbReference>
<dbReference type="EMBL" id="JBIBEG010000005">
    <property type="protein sequence ID" value="MFF5897982.1"/>
    <property type="molecule type" value="Genomic_DNA"/>
</dbReference>
<dbReference type="InterPro" id="IPR036390">
    <property type="entry name" value="WH_DNA-bd_sf"/>
</dbReference>
<keyword evidence="3" id="KW-0804">Transcription</keyword>
<dbReference type="InterPro" id="IPR036388">
    <property type="entry name" value="WH-like_DNA-bd_sf"/>
</dbReference>
<dbReference type="SUPFAM" id="SSF55781">
    <property type="entry name" value="GAF domain-like"/>
    <property type="match status" value="1"/>
</dbReference>
<dbReference type="SUPFAM" id="SSF46785">
    <property type="entry name" value="Winged helix' DNA-binding domain"/>
    <property type="match status" value="1"/>
</dbReference>
<dbReference type="Pfam" id="PF01614">
    <property type="entry name" value="IclR_C"/>
    <property type="match status" value="1"/>
</dbReference>
<organism evidence="6 7">
    <name type="scientific">Streptomyces argenteolus</name>
    <dbReference type="NCBI Taxonomy" id="67274"/>
    <lineage>
        <taxon>Bacteria</taxon>
        <taxon>Bacillati</taxon>
        <taxon>Actinomycetota</taxon>
        <taxon>Actinomycetes</taxon>
        <taxon>Kitasatosporales</taxon>
        <taxon>Streptomycetaceae</taxon>
        <taxon>Streptomyces</taxon>
    </lineage>
</organism>
<feature type="domain" description="IclR-ED" evidence="5">
    <location>
        <begin position="77"/>
        <end position="246"/>
    </location>
</feature>
<dbReference type="PANTHER" id="PTHR30136">
    <property type="entry name" value="HELIX-TURN-HELIX TRANSCRIPTIONAL REGULATOR, ICLR FAMILY"/>
    <property type="match status" value="1"/>
</dbReference>
<dbReference type="PROSITE" id="PS51078">
    <property type="entry name" value="ICLR_ED"/>
    <property type="match status" value="1"/>
</dbReference>
<dbReference type="InterPro" id="IPR014757">
    <property type="entry name" value="Tscrpt_reg_IclR_C"/>
</dbReference>
<name>A0ABW6X8L2_9ACTN</name>
<sequence length="246" mass="25857">MTTVSCADLPLPHDSGVGVLNKASLLLSVLEEGPASLSTIVVVTGLTRPTAHRLAQAMERLRLVTRDTRGRFQLGPRLGEMAVVVHGDRMLALAASVLPELRDRTGAGARLYRRREDLQLCVAGAETSTAGRNTVPVGTAFSLRSGAVAQVLLAWEEPEVLYAGVTRARFTAAALTQVRRRGWAQSFGTWDTDVVTLAAPVRGPGGRVVAALSLSGPASVLTREPSREFGGAVIDAALRLGEASAG</sequence>
<dbReference type="RefSeq" id="WP_145813040.1">
    <property type="nucleotide sequence ID" value="NZ_JBIBEG010000005.1"/>
</dbReference>
<keyword evidence="2" id="KW-0238">DNA-binding</keyword>
<dbReference type="SMART" id="SM00346">
    <property type="entry name" value="HTH_ICLR"/>
    <property type="match status" value="1"/>
</dbReference>
<evidence type="ECO:0000259" key="4">
    <source>
        <dbReference type="PROSITE" id="PS51077"/>
    </source>
</evidence>
<evidence type="ECO:0000313" key="7">
    <source>
        <dbReference type="Proteomes" id="UP001602322"/>
    </source>
</evidence>
<evidence type="ECO:0000256" key="1">
    <source>
        <dbReference type="ARBA" id="ARBA00023015"/>
    </source>
</evidence>
<feature type="domain" description="HTH iclR-type" evidence="4">
    <location>
        <begin position="17"/>
        <end position="76"/>
    </location>
</feature>
<dbReference type="Gene3D" id="1.10.10.10">
    <property type="entry name" value="Winged helix-like DNA-binding domain superfamily/Winged helix DNA-binding domain"/>
    <property type="match status" value="1"/>
</dbReference>
<gene>
    <name evidence="6" type="ORF">ACFY8O_18885</name>
</gene>
<comment type="caution">
    <text evidence="6">The sequence shown here is derived from an EMBL/GenBank/DDBJ whole genome shotgun (WGS) entry which is preliminary data.</text>
</comment>
<evidence type="ECO:0000256" key="3">
    <source>
        <dbReference type="ARBA" id="ARBA00023163"/>
    </source>
</evidence>
<dbReference type="InterPro" id="IPR005471">
    <property type="entry name" value="Tscrpt_reg_IclR_N"/>
</dbReference>
<dbReference type="PROSITE" id="PS51077">
    <property type="entry name" value="HTH_ICLR"/>
    <property type="match status" value="1"/>
</dbReference>
<protein>
    <submittedName>
        <fullName evidence="6">IclR family transcriptional regulator</fullName>
    </submittedName>
</protein>
<dbReference type="InterPro" id="IPR050707">
    <property type="entry name" value="HTH_MetabolicPath_Reg"/>
</dbReference>
<reference evidence="6 7" key="1">
    <citation type="submission" date="2024-10" db="EMBL/GenBank/DDBJ databases">
        <title>The Natural Products Discovery Center: Release of the First 8490 Sequenced Strains for Exploring Actinobacteria Biosynthetic Diversity.</title>
        <authorList>
            <person name="Kalkreuter E."/>
            <person name="Kautsar S.A."/>
            <person name="Yang D."/>
            <person name="Bader C.D."/>
            <person name="Teijaro C.N."/>
            <person name="Fluegel L."/>
            <person name="Davis C.M."/>
            <person name="Simpson J.R."/>
            <person name="Lauterbach L."/>
            <person name="Steele A.D."/>
            <person name="Gui C."/>
            <person name="Meng S."/>
            <person name="Li G."/>
            <person name="Viehrig K."/>
            <person name="Ye F."/>
            <person name="Su P."/>
            <person name="Kiefer A.F."/>
            <person name="Nichols A."/>
            <person name="Cepeda A.J."/>
            <person name="Yan W."/>
            <person name="Fan B."/>
            <person name="Jiang Y."/>
            <person name="Adhikari A."/>
            <person name="Zheng C.-J."/>
            <person name="Schuster L."/>
            <person name="Cowan T.M."/>
            <person name="Smanski M.J."/>
            <person name="Chevrette M.G."/>
            <person name="De Carvalho L.P.S."/>
            <person name="Shen B."/>
        </authorList>
    </citation>
    <scope>NUCLEOTIDE SEQUENCE [LARGE SCALE GENOMIC DNA]</scope>
    <source>
        <strain evidence="6 7">NPDC012540</strain>
    </source>
</reference>
<evidence type="ECO:0000259" key="5">
    <source>
        <dbReference type="PROSITE" id="PS51078"/>
    </source>
</evidence>
<dbReference type="Proteomes" id="UP001602322">
    <property type="component" value="Unassembled WGS sequence"/>
</dbReference>
<keyword evidence="1" id="KW-0805">Transcription regulation</keyword>
<dbReference type="Pfam" id="PF09339">
    <property type="entry name" value="HTH_IclR"/>
    <property type="match status" value="1"/>
</dbReference>
<dbReference type="InterPro" id="IPR029016">
    <property type="entry name" value="GAF-like_dom_sf"/>
</dbReference>
<evidence type="ECO:0000313" key="6">
    <source>
        <dbReference type="EMBL" id="MFF5897982.1"/>
    </source>
</evidence>
<keyword evidence="7" id="KW-1185">Reference proteome</keyword>
<dbReference type="PANTHER" id="PTHR30136:SF39">
    <property type="entry name" value="TRANSCRIPTIONAL REGULATORY PROTEIN"/>
    <property type="match status" value="1"/>
</dbReference>